<evidence type="ECO:0000256" key="3">
    <source>
        <dbReference type="ARBA" id="ARBA00023157"/>
    </source>
</evidence>
<evidence type="ECO:0000313" key="6">
    <source>
        <dbReference type="WBParaSite" id="ACRNAN_Path_264.g982.t1"/>
    </source>
</evidence>
<proteinExistence type="predicted"/>
<dbReference type="InterPro" id="IPR002919">
    <property type="entry name" value="TIL_dom"/>
</dbReference>
<dbReference type="Proteomes" id="UP000887540">
    <property type="component" value="Unplaced"/>
</dbReference>
<dbReference type="Pfam" id="PF01826">
    <property type="entry name" value="TIL"/>
    <property type="match status" value="2"/>
</dbReference>
<evidence type="ECO:0000313" key="5">
    <source>
        <dbReference type="Proteomes" id="UP000887540"/>
    </source>
</evidence>
<evidence type="ECO:0000256" key="2">
    <source>
        <dbReference type="ARBA" id="ARBA00022900"/>
    </source>
</evidence>
<keyword evidence="2" id="KW-0722">Serine protease inhibitor</keyword>
<dbReference type="AlphaFoldDB" id="A0A914C4K6"/>
<dbReference type="PANTHER" id="PTHR23259:SF70">
    <property type="entry name" value="ACCESSORY GLAND PROTEIN ACP62F-RELATED"/>
    <property type="match status" value="1"/>
</dbReference>
<dbReference type="InterPro" id="IPR051368">
    <property type="entry name" value="SerProtInhib-TIL_Domain"/>
</dbReference>
<feature type="domain" description="TIL" evidence="4">
    <location>
        <begin position="4"/>
        <end position="60"/>
    </location>
</feature>
<protein>
    <submittedName>
        <fullName evidence="6">TIL domain-containing protein</fullName>
    </submittedName>
</protein>
<dbReference type="PANTHER" id="PTHR23259">
    <property type="entry name" value="RIDDLE"/>
    <property type="match status" value="1"/>
</dbReference>
<dbReference type="GO" id="GO:0004867">
    <property type="term" value="F:serine-type endopeptidase inhibitor activity"/>
    <property type="evidence" value="ECO:0007669"/>
    <property type="project" value="UniProtKB-KW"/>
</dbReference>
<feature type="domain" description="TIL" evidence="4">
    <location>
        <begin position="65"/>
        <end position="116"/>
    </location>
</feature>
<keyword evidence="3" id="KW-1015">Disulfide bond</keyword>
<keyword evidence="1" id="KW-0646">Protease inhibitor</keyword>
<dbReference type="WBParaSite" id="ACRNAN_Path_264.g982.t1">
    <property type="protein sequence ID" value="ACRNAN_Path_264.g982.t1"/>
    <property type="gene ID" value="ACRNAN_Path_264.g982"/>
</dbReference>
<dbReference type="Gene3D" id="2.10.25.10">
    <property type="entry name" value="Laminin"/>
    <property type="match status" value="2"/>
</dbReference>
<dbReference type="InterPro" id="IPR036084">
    <property type="entry name" value="Ser_inhib-like_sf"/>
</dbReference>
<dbReference type="CDD" id="cd19941">
    <property type="entry name" value="TIL"/>
    <property type="match status" value="1"/>
</dbReference>
<dbReference type="SUPFAM" id="SSF57567">
    <property type="entry name" value="Serine protease inhibitors"/>
    <property type="match status" value="2"/>
</dbReference>
<evidence type="ECO:0000256" key="1">
    <source>
        <dbReference type="ARBA" id="ARBA00022690"/>
    </source>
</evidence>
<accession>A0A914C4K6</accession>
<sequence>MKACTSNEEWRECSSACEFTCDDPKNEVLYCADVSQPPKCQCIRGYVRNSNGECVLRENCPRKTCALNEEWRECSTCEEGTFANPSPICTLDCRPPKCQCIDGYVRHPLTRKCVFANSNQC</sequence>
<organism evidence="5 6">
    <name type="scientific">Acrobeloides nanus</name>
    <dbReference type="NCBI Taxonomy" id="290746"/>
    <lineage>
        <taxon>Eukaryota</taxon>
        <taxon>Metazoa</taxon>
        <taxon>Ecdysozoa</taxon>
        <taxon>Nematoda</taxon>
        <taxon>Chromadorea</taxon>
        <taxon>Rhabditida</taxon>
        <taxon>Tylenchina</taxon>
        <taxon>Cephalobomorpha</taxon>
        <taxon>Cephaloboidea</taxon>
        <taxon>Cephalobidae</taxon>
        <taxon>Acrobeloides</taxon>
    </lineage>
</organism>
<name>A0A914C4K6_9BILA</name>
<keyword evidence="5" id="KW-1185">Reference proteome</keyword>
<evidence type="ECO:0000259" key="4">
    <source>
        <dbReference type="Pfam" id="PF01826"/>
    </source>
</evidence>
<reference evidence="6" key="1">
    <citation type="submission" date="2022-11" db="UniProtKB">
        <authorList>
            <consortium name="WormBaseParasite"/>
        </authorList>
    </citation>
    <scope>IDENTIFICATION</scope>
</reference>